<evidence type="ECO:0000313" key="2">
    <source>
        <dbReference type="Proteomes" id="UP000284250"/>
    </source>
</evidence>
<sequence>MAMADKQPAPGGDEWDDIVRQLRQLSEHVRQDGPLPEPERAAAEVAFRQGLAHLENEVQGLRGGLKGSSGGW</sequence>
<dbReference type="AlphaFoldDB" id="A0A418QUF2"/>
<gene>
    <name evidence="1" type="ORF">D0T11_13190</name>
</gene>
<keyword evidence="2" id="KW-1185">Reference proteome</keyword>
<evidence type="ECO:0000313" key="1">
    <source>
        <dbReference type="EMBL" id="RIY08877.1"/>
    </source>
</evidence>
<accession>A0A418QUF2</accession>
<proteinExistence type="predicted"/>
<protein>
    <submittedName>
        <fullName evidence="1">Uncharacterized protein</fullName>
    </submittedName>
</protein>
<organism evidence="1 2">
    <name type="scientific">Hymenobacter rubripertinctus</name>
    <dbReference type="NCBI Taxonomy" id="2029981"/>
    <lineage>
        <taxon>Bacteria</taxon>
        <taxon>Pseudomonadati</taxon>
        <taxon>Bacteroidota</taxon>
        <taxon>Cytophagia</taxon>
        <taxon>Cytophagales</taxon>
        <taxon>Hymenobacteraceae</taxon>
        <taxon>Hymenobacter</taxon>
    </lineage>
</organism>
<name>A0A418QUF2_9BACT</name>
<reference evidence="1 2" key="2">
    <citation type="submission" date="2019-01" db="EMBL/GenBank/DDBJ databases">
        <title>Hymenobacter humicola sp. nov., isolated from soils in Antarctica.</title>
        <authorList>
            <person name="Sedlacek I."/>
            <person name="Holochova P."/>
            <person name="Kralova S."/>
            <person name="Pantucek R."/>
            <person name="Stankova E."/>
            <person name="Vrbovska V."/>
            <person name="Kristofova L."/>
            <person name="Svec P."/>
            <person name="Busse H.-J."/>
        </authorList>
    </citation>
    <scope>NUCLEOTIDE SEQUENCE [LARGE SCALE GENOMIC DNA]</scope>
    <source>
        <strain evidence="1 2">CCM 8852</strain>
    </source>
</reference>
<comment type="caution">
    <text evidence="1">The sequence shown here is derived from an EMBL/GenBank/DDBJ whole genome shotgun (WGS) entry which is preliminary data.</text>
</comment>
<reference evidence="1 2" key="1">
    <citation type="submission" date="2018-09" db="EMBL/GenBank/DDBJ databases">
        <authorList>
            <person name="Zeman M."/>
            <person name="Pardy F."/>
        </authorList>
    </citation>
    <scope>NUCLEOTIDE SEQUENCE [LARGE SCALE GENOMIC DNA]</scope>
    <source>
        <strain evidence="1 2">CCM 8852</strain>
    </source>
</reference>
<dbReference type="EMBL" id="QYCN01000019">
    <property type="protein sequence ID" value="RIY08877.1"/>
    <property type="molecule type" value="Genomic_DNA"/>
</dbReference>
<dbReference type="Proteomes" id="UP000284250">
    <property type="component" value="Unassembled WGS sequence"/>
</dbReference>